<protein>
    <submittedName>
        <fullName evidence="1">DUF2953 domain-containing protein</fullName>
    </submittedName>
</protein>
<sequence length="254" mass="27491">MAALSGAGWLLSRLGLAALILLAVALALALAALLIPFCVEVSWEGEAGDPDAPGRLTVRAGALGLTLPVFAYPKPAPPPAGQPPAKPGLCGRLRAWLKAKWAAWRDKRRQKRAAKAAARRPKAAPAKPREKAKFTLDTLRSILRGAGRLTRAVFGALRVTRIRLFWPVTGPEPAEAARAYGRANAWLYPTLGALSHVVYLDFEELRLVPCIDPDAPVPAARVSFRVSARALFIVIAAVRVLIQFYREKVLDVFL</sequence>
<dbReference type="AlphaFoldDB" id="A0A9D1TWI1"/>
<name>A0A9D1TWI1_9FIRM</name>
<evidence type="ECO:0000313" key="1">
    <source>
        <dbReference type="EMBL" id="HIW08735.1"/>
    </source>
</evidence>
<dbReference type="Proteomes" id="UP000823933">
    <property type="component" value="Unassembled WGS sequence"/>
</dbReference>
<dbReference type="EMBL" id="DXHQ01000059">
    <property type="protein sequence ID" value="HIW08735.1"/>
    <property type="molecule type" value="Genomic_DNA"/>
</dbReference>
<gene>
    <name evidence="1" type="ORF">H9890_04955</name>
</gene>
<reference evidence="1" key="2">
    <citation type="submission" date="2021-04" db="EMBL/GenBank/DDBJ databases">
        <authorList>
            <person name="Gilroy R."/>
        </authorList>
    </citation>
    <scope>NUCLEOTIDE SEQUENCE</scope>
    <source>
        <strain evidence="1">ChiHcolR34-3080</strain>
    </source>
</reference>
<organism evidence="1 2">
    <name type="scientific">Candidatus Faecalibacterium intestinigallinarum</name>
    <dbReference type="NCBI Taxonomy" id="2838581"/>
    <lineage>
        <taxon>Bacteria</taxon>
        <taxon>Bacillati</taxon>
        <taxon>Bacillota</taxon>
        <taxon>Clostridia</taxon>
        <taxon>Eubacteriales</taxon>
        <taxon>Oscillospiraceae</taxon>
        <taxon>Faecalibacterium</taxon>
    </lineage>
</organism>
<comment type="caution">
    <text evidence="1">The sequence shown here is derived from an EMBL/GenBank/DDBJ whole genome shotgun (WGS) entry which is preliminary data.</text>
</comment>
<reference evidence="1" key="1">
    <citation type="journal article" date="2021" name="PeerJ">
        <title>Extensive microbial diversity within the chicken gut microbiome revealed by metagenomics and culture.</title>
        <authorList>
            <person name="Gilroy R."/>
            <person name="Ravi A."/>
            <person name="Getino M."/>
            <person name="Pursley I."/>
            <person name="Horton D.L."/>
            <person name="Alikhan N.F."/>
            <person name="Baker D."/>
            <person name="Gharbi K."/>
            <person name="Hall N."/>
            <person name="Watson M."/>
            <person name="Adriaenssens E.M."/>
            <person name="Foster-Nyarko E."/>
            <person name="Jarju S."/>
            <person name="Secka A."/>
            <person name="Antonio M."/>
            <person name="Oren A."/>
            <person name="Chaudhuri R.R."/>
            <person name="La Ragione R."/>
            <person name="Hildebrand F."/>
            <person name="Pallen M.J."/>
        </authorList>
    </citation>
    <scope>NUCLEOTIDE SEQUENCE</scope>
    <source>
        <strain evidence="1">ChiHcolR34-3080</strain>
    </source>
</reference>
<accession>A0A9D1TWI1</accession>
<proteinExistence type="predicted"/>
<evidence type="ECO:0000313" key="2">
    <source>
        <dbReference type="Proteomes" id="UP000823933"/>
    </source>
</evidence>